<dbReference type="InterPro" id="IPR036388">
    <property type="entry name" value="WH-like_DNA-bd_sf"/>
</dbReference>
<proteinExistence type="inferred from homology"/>
<dbReference type="GO" id="GO:0042732">
    <property type="term" value="P:D-xylose metabolic process"/>
    <property type="evidence" value="ECO:0007669"/>
    <property type="project" value="UniProtKB-KW"/>
</dbReference>
<evidence type="ECO:0000256" key="2">
    <source>
        <dbReference type="ARBA" id="ARBA00006479"/>
    </source>
</evidence>
<dbReference type="RefSeq" id="WP_133232293.1">
    <property type="nucleotide sequence ID" value="NZ_SMRT01000012.1"/>
</dbReference>
<dbReference type="SUPFAM" id="SSF53067">
    <property type="entry name" value="Actin-like ATPase domain"/>
    <property type="match status" value="1"/>
</dbReference>
<accession>A0A4R5KGZ7</accession>
<comment type="function">
    <text evidence="1">Transcriptional repressor of xylose-utilizing enzymes.</text>
</comment>
<evidence type="ECO:0000256" key="3">
    <source>
        <dbReference type="ARBA" id="ARBA00022629"/>
    </source>
</evidence>
<dbReference type="AlphaFoldDB" id="A0A4R5KGZ7"/>
<dbReference type="InterPro" id="IPR036390">
    <property type="entry name" value="WH_DNA-bd_sf"/>
</dbReference>
<evidence type="ECO:0000313" key="5">
    <source>
        <dbReference type="Proteomes" id="UP000295636"/>
    </source>
</evidence>
<dbReference type="InterPro" id="IPR000600">
    <property type="entry name" value="ROK"/>
</dbReference>
<comment type="caution">
    <text evidence="4">The sequence shown here is derived from an EMBL/GenBank/DDBJ whole genome shotgun (WGS) entry which is preliminary data.</text>
</comment>
<dbReference type="SUPFAM" id="SSF46785">
    <property type="entry name" value="Winged helix' DNA-binding domain"/>
    <property type="match status" value="1"/>
</dbReference>
<organism evidence="4 5">
    <name type="scientific">Paenibacillus piri</name>
    <dbReference type="NCBI Taxonomy" id="2547395"/>
    <lineage>
        <taxon>Bacteria</taxon>
        <taxon>Bacillati</taxon>
        <taxon>Bacillota</taxon>
        <taxon>Bacilli</taxon>
        <taxon>Bacillales</taxon>
        <taxon>Paenibacillaceae</taxon>
        <taxon>Paenibacillus</taxon>
    </lineage>
</organism>
<dbReference type="Gene3D" id="3.30.420.40">
    <property type="match status" value="2"/>
</dbReference>
<dbReference type="PANTHER" id="PTHR18964:SF149">
    <property type="entry name" value="BIFUNCTIONAL UDP-N-ACETYLGLUCOSAMINE 2-EPIMERASE_N-ACETYLMANNOSAMINE KINASE"/>
    <property type="match status" value="1"/>
</dbReference>
<dbReference type="Proteomes" id="UP000295636">
    <property type="component" value="Unassembled WGS sequence"/>
</dbReference>
<dbReference type="EMBL" id="SMRT01000012">
    <property type="protein sequence ID" value="TDF94719.1"/>
    <property type="molecule type" value="Genomic_DNA"/>
</dbReference>
<keyword evidence="3" id="KW-0859">Xylose metabolism</keyword>
<dbReference type="InterPro" id="IPR043129">
    <property type="entry name" value="ATPase_NBD"/>
</dbReference>
<sequence>MNTIKQPFVNPKMMGEMIRQLIRASLYHDAESTNAELAQNTGISFPTISKTLDEMNASGEVLLTGLGLSSGGRRPRTYKLNPDYMTGLAVYLEKDFSSYSILNYEGDVIVRETLPGVLEFGPELLTEQIETFLARYPSMRVLTLGIPGAVDNGRAFHIPGYEGFKDFNFKTFYEQRFSLRVQVENDMNTTVFGYYDRTGNDDSLSLVYLYLGKNGPGAGIIVNGHIVRGRSFFSGEVSYVPVSDTQNFGQMLNAASAIHDSNKSRPMHIEAISRLVASFTATINPHTVIFCSSELTNFDLVQIRNKSASYVPEENLPDLVVSDWEQDYFHGLHQLTVRSMMAGD</sequence>
<dbReference type="CDD" id="cd23763">
    <property type="entry name" value="ASKHA_ATPase_ROK"/>
    <property type="match status" value="1"/>
</dbReference>
<keyword evidence="5" id="KW-1185">Reference proteome</keyword>
<protein>
    <submittedName>
        <fullName evidence="4">ROK family protein</fullName>
    </submittedName>
</protein>
<keyword evidence="3" id="KW-0119">Carbohydrate metabolism</keyword>
<reference evidence="4 5" key="1">
    <citation type="submission" date="2019-03" db="EMBL/GenBank/DDBJ databases">
        <title>This is whole genome sequence of Paenibacillus sp MS74 strain.</title>
        <authorList>
            <person name="Trinh H.N."/>
        </authorList>
    </citation>
    <scope>NUCLEOTIDE SEQUENCE [LARGE SCALE GENOMIC DNA]</scope>
    <source>
        <strain evidence="4 5">MS74</strain>
    </source>
</reference>
<dbReference type="PANTHER" id="PTHR18964">
    <property type="entry name" value="ROK (REPRESSOR, ORF, KINASE) FAMILY"/>
    <property type="match status" value="1"/>
</dbReference>
<name>A0A4R5KGZ7_9BACL</name>
<gene>
    <name evidence="4" type="ORF">E1757_22435</name>
</gene>
<dbReference type="OrthoDB" id="6501901at2"/>
<evidence type="ECO:0000313" key="4">
    <source>
        <dbReference type="EMBL" id="TDF94719.1"/>
    </source>
</evidence>
<comment type="similarity">
    <text evidence="2">Belongs to the ROK (NagC/XylR) family.</text>
</comment>
<evidence type="ECO:0000256" key="1">
    <source>
        <dbReference type="ARBA" id="ARBA00002486"/>
    </source>
</evidence>
<dbReference type="Gene3D" id="1.10.10.10">
    <property type="entry name" value="Winged helix-like DNA-binding domain superfamily/Winged helix DNA-binding domain"/>
    <property type="match status" value="1"/>
</dbReference>
<dbReference type="Pfam" id="PF00480">
    <property type="entry name" value="ROK"/>
    <property type="match status" value="1"/>
</dbReference>